<evidence type="ECO:0000313" key="2">
    <source>
        <dbReference type="Proteomes" id="UP000777438"/>
    </source>
</evidence>
<keyword evidence="2" id="KW-1185">Reference proteome</keyword>
<evidence type="ECO:0000313" key="1">
    <source>
        <dbReference type="EMBL" id="KAH6867172.1"/>
    </source>
</evidence>
<proteinExistence type="predicted"/>
<comment type="caution">
    <text evidence="1">The sequence shown here is derived from an EMBL/GenBank/DDBJ whole genome shotgun (WGS) entry which is preliminary data.</text>
</comment>
<dbReference type="OrthoDB" id="5428040at2759"/>
<reference evidence="1 2" key="1">
    <citation type="journal article" date="2021" name="Nat. Commun.">
        <title>Genetic determinants of endophytism in the Arabidopsis root mycobiome.</title>
        <authorList>
            <person name="Mesny F."/>
            <person name="Miyauchi S."/>
            <person name="Thiergart T."/>
            <person name="Pickel B."/>
            <person name="Atanasova L."/>
            <person name="Karlsson M."/>
            <person name="Huettel B."/>
            <person name="Barry K.W."/>
            <person name="Haridas S."/>
            <person name="Chen C."/>
            <person name="Bauer D."/>
            <person name="Andreopoulos W."/>
            <person name="Pangilinan J."/>
            <person name="LaButti K."/>
            <person name="Riley R."/>
            <person name="Lipzen A."/>
            <person name="Clum A."/>
            <person name="Drula E."/>
            <person name="Henrissat B."/>
            <person name="Kohler A."/>
            <person name="Grigoriev I.V."/>
            <person name="Martin F.M."/>
            <person name="Hacquard S."/>
        </authorList>
    </citation>
    <scope>NUCLEOTIDE SEQUENCE [LARGE SCALE GENOMIC DNA]</scope>
    <source>
        <strain evidence="1 2">MPI-CAGE-CH-0241</strain>
    </source>
</reference>
<sequence length="370" mass="39789">MGYRQSSGHIHIYACGNPLQQGAVPLPAAAAVFIIRFDTKGPWSLLDKMRAEWHQGSVSIGLLAALISFTTLSLQFTSTVLLSQVGLAPPPITVSVPQTLYGVDPDTDAQHGEFPPNNAPGIRDTGTVIRAFLPIKAANGRNRLMEYHGFGTAVGARVVCMRPKLTNVSFTTGDGYRVSGLADIEHEPLGLLRQAQSQGSNDFSLSFDCGLALATPATYLELEGWPLSLCKLLLVSDINAGMNLLGHGTRRTLVEAVTHLDGSDVWESITLQSDDYLPYINASLQLTLCMTTFEAQEMEINATRPASFSPEPALLWNTSTASFNTTAVLRQLGAEGSTTPTAERGIFELASRLWQRCRASRGAASSPACH</sequence>
<accession>A0A9P8VQF6</accession>
<dbReference type="EMBL" id="JAGPYM010000120">
    <property type="protein sequence ID" value="KAH6867172.1"/>
    <property type="molecule type" value="Genomic_DNA"/>
</dbReference>
<name>A0A9P8VQF6_9HYPO</name>
<organism evidence="1 2">
    <name type="scientific">Thelonectria olida</name>
    <dbReference type="NCBI Taxonomy" id="1576542"/>
    <lineage>
        <taxon>Eukaryota</taxon>
        <taxon>Fungi</taxon>
        <taxon>Dikarya</taxon>
        <taxon>Ascomycota</taxon>
        <taxon>Pezizomycotina</taxon>
        <taxon>Sordariomycetes</taxon>
        <taxon>Hypocreomycetidae</taxon>
        <taxon>Hypocreales</taxon>
        <taxon>Nectriaceae</taxon>
        <taxon>Thelonectria</taxon>
    </lineage>
</organism>
<dbReference type="AlphaFoldDB" id="A0A9P8VQF6"/>
<dbReference type="Proteomes" id="UP000777438">
    <property type="component" value="Unassembled WGS sequence"/>
</dbReference>
<protein>
    <submittedName>
        <fullName evidence="1">Uncharacterized protein</fullName>
    </submittedName>
</protein>
<gene>
    <name evidence="1" type="ORF">B0T10DRAFT_554094</name>
</gene>